<dbReference type="InterPro" id="IPR017610">
    <property type="entry name" value="tRNA_S-uridine_synth_MnmC_C"/>
</dbReference>
<comment type="similarity">
    <text evidence="10">In the N-terminal section; belongs to the methyltransferase superfamily. tRNA (mnm(5)s(2)U34)-methyltransferase family.</text>
</comment>
<keyword evidence="2 10" id="KW-0489">Methyltransferase</keyword>
<evidence type="ECO:0000256" key="7">
    <source>
        <dbReference type="ARBA" id="ARBA00022827"/>
    </source>
</evidence>
<sequence>MVTAIHSAEVQWNEQGLPIAQQFDDVYFSNQDGLAETRYVFLAQNQLPMRWQAHLLTTFVIAESGFGSGLNFLASWHCYNQLAPHLRPNVLHFISFEKYPLQKSDLAQTLRHWPELARYAEQLIAHYPSTFSEGCQRLTFEGGQIILDLWLGDIHESLKQLPQSDQGLVDCWFLDGFAPSKNPQMWSQPLFNAMARLSRNDATFATFTAAGFVRRGLIEAGFHVKKVAGFGRKREMLCGVRSAHHPIPTAAPWFQRPYPQTCEQVGIIGAGIAGASISLALAKRGIAHRLFDQATGPAQGASGNRQGAIYPLLHPEQTALSEFFISAFHYNRQTILQLLDQGYPIRHQFCGVMQLGYNERSCKRIAKITKMGWPNDLATPVDAQTASIQLGLPVEHGGLYYPQAGWACPHDLVNAMLNFAQQQGAADICYQHTLSHWQAQSDGTIKLEFIDKPPQYVKQLILCNGPDVTNFTLAAALPITPVRGQVTHLATNHQLTQLQHVLCYAGYLTPANAGSHCIGATHQRENRDCQLYSDDTQANFAALRQCIKQSWTDKLNTDDSIGRASVRATVRDHLPLMGPLPDLDLLFKDYSLHQAALQQTAPKLPLHQNVYVLAGLGARGVTSAPLLGELIAAELTAAPSPVSQSVLDALHPARFWVRRLLRGQPVLPPNTPQR</sequence>
<dbReference type="SUPFAM" id="SSF54373">
    <property type="entry name" value="FAD-linked reductases, C-terminal domain"/>
    <property type="match status" value="1"/>
</dbReference>
<comment type="function">
    <text evidence="10">Catalyzes the last two steps in the biosynthesis of 5-methylaminomethyl-2-thiouridine (mnm(5)s(2)U) at the wobble position (U34) in tRNA. Catalyzes the FAD-dependent demodification of cmnm(5)s(2)U34 to nm(5)s(2)U34, followed by the transfer of a methyl group from S-adenosyl-L-methionine to nm(5)s(2)U34, to form mnm(5)s(2)U34.</text>
</comment>
<gene>
    <name evidence="10 13" type="primary">mnmC</name>
    <name evidence="13" type="ORF">ABUE30_01205</name>
</gene>
<dbReference type="InterPro" id="IPR029063">
    <property type="entry name" value="SAM-dependent_MTases_sf"/>
</dbReference>
<dbReference type="EMBL" id="JBEQCT010000001">
    <property type="protein sequence ID" value="MFM2483700.1"/>
    <property type="molecule type" value="Genomic_DNA"/>
</dbReference>
<organism evidence="13 14">
    <name type="scientific">Celerinatantimonas yamalensis</name>
    <dbReference type="NCBI Taxonomy" id="559956"/>
    <lineage>
        <taxon>Bacteria</taxon>
        <taxon>Pseudomonadati</taxon>
        <taxon>Pseudomonadota</taxon>
        <taxon>Gammaproteobacteria</taxon>
        <taxon>Celerinatantimonadaceae</taxon>
        <taxon>Celerinatantimonas</taxon>
    </lineage>
</organism>
<keyword evidence="1 10" id="KW-0963">Cytoplasm</keyword>
<keyword evidence="4 10" id="KW-0808">Transferase</keyword>
<reference evidence="13 14" key="1">
    <citation type="journal article" date="2013" name="Int. J. Syst. Evol. Microbiol.">
        <title>Celerinatantimonas yamalensis sp. nov., a cold-adapted diazotrophic bacterium from a cold permafrost brine.</title>
        <authorList>
            <person name="Shcherbakova V."/>
            <person name="Chuvilskaya N."/>
            <person name="Rivkina E."/>
            <person name="Demidov N."/>
            <person name="Uchaeva V."/>
            <person name="Suetin S."/>
            <person name="Suzina N."/>
            <person name="Gilichinsky D."/>
        </authorList>
    </citation>
    <scope>NUCLEOTIDE SEQUENCE [LARGE SCALE GENOMIC DNA]</scope>
    <source>
        <strain evidence="13 14">C7</strain>
    </source>
</reference>
<feature type="domain" description="FAD dependent oxidoreductase" evidence="11">
    <location>
        <begin position="265"/>
        <end position="633"/>
    </location>
</feature>
<dbReference type="InterPro" id="IPR008471">
    <property type="entry name" value="MnmC-like_methylTransf"/>
</dbReference>
<name>A0ABW9G3B5_9GAMM</name>
<dbReference type="EC" id="1.5.-.-" evidence="10"/>
<comment type="catalytic activity">
    <reaction evidence="10">
        <text>5-aminomethyl-2-thiouridine(34) in tRNA + S-adenosyl-L-methionine = 5-methylaminomethyl-2-thiouridine(34) in tRNA + S-adenosyl-L-homocysteine + H(+)</text>
        <dbReference type="Rhea" id="RHEA:19569"/>
        <dbReference type="Rhea" id="RHEA-COMP:10195"/>
        <dbReference type="Rhea" id="RHEA-COMP:10197"/>
        <dbReference type="ChEBI" id="CHEBI:15378"/>
        <dbReference type="ChEBI" id="CHEBI:57856"/>
        <dbReference type="ChEBI" id="CHEBI:59789"/>
        <dbReference type="ChEBI" id="CHEBI:74454"/>
        <dbReference type="ChEBI" id="CHEBI:74455"/>
        <dbReference type="EC" id="2.1.1.61"/>
    </reaction>
</comment>
<dbReference type="Proteomes" id="UP001629953">
    <property type="component" value="Unassembled WGS sequence"/>
</dbReference>
<dbReference type="NCBIfam" id="TIGR03197">
    <property type="entry name" value="MnmC_Cterm"/>
    <property type="match status" value="1"/>
</dbReference>
<evidence type="ECO:0000256" key="10">
    <source>
        <dbReference type="HAMAP-Rule" id="MF_01102"/>
    </source>
</evidence>
<dbReference type="RefSeq" id="WP_408621862.1">
    <property type="nucleotide sequence ID" value="NZ_JBEQCT010000001.1"/>
</dbReference>
<dbReference type="Gene3D" id="3.50.50.60">
    <property type="entry name" value="FAD/NAD(P)-binding domain"/>
    <property type="match status" value="1"/>
</dbReference>
<dbReference type="PANTHER" id="PTHR13847">
    <property type="entry name" value="SARCOSINE DEHYDROGENASE-RELATED"/>
    <property type="match status" value="1"/>
</dbReference>
<comment type="similarity">
    <text evidence="10">In the C-terminal section; belongs to the DAO family.</text>
</comment>
<feature type="domain" description="MnmC-like methyltransferase" evidence="12">
    <location>
        <begin position="114"/>
        <end position="241"/>
    </location>
</feature>
<evidence type="ECO:0000256" key="3">
    <source>
        <dbReference type="ARBA" id="ARBA00022630"/>
    </source>
</evidence>
<dbReference type="Gene3D" id="3.40.50.150">
    <property type="entry name" value="Vaccinia Virus protein VP39"/>
    <property type="match status" value="1"/>
</dbReference>
<evidence type="ECO:0000256" key="8">
    <source>
        <dbReference type="ARBA" id="ARBA00023002"/>
    </source>
</evidence>
<dbReference type="HAMAP" id="MF_01102">
    <property type="entry name" value="MnmC"/>
    <property type="match status" value="1"/>
</dbReference>
<evidence type="ECO:0000256" key="9">
    <source>
        <dbReference type="ARBA" id="ARBA00023268"/>
    </source>
</evidence>
<keyword evidence="7 10" id="KW-0274">FAD</keyword>
<dbReference type="InterPro" id="IPR047785">
    <property type="entry name" value="tRNA_MNMC2"/>
</dbReference>
<dbReference type="PANTHER" id="PTHR13847:SF283">
    <property type="entry name" value="TRNA 5-METHYLAMINOMETHYL-2-THIOURIDINE BIOSYNTHESIS BIFUNCTIONAL PROTEIN MNMC"/>
    <property type="match status" value="1"/>
</dbReference>
<dbReference type="SUPFAM" id="SSF51905">
    <property type="entry name" value="FAD/NAD(P)-binding domain"/>
    <property type="match status" value="1"/>
</dbReference>
<dbReference type="InterPro" id="IPR036188">
    <property type="entry name" value="FAD/NAD-bd_sf"/>
</dbReference>
<feature type="region of interest" description="FAD-dependent cmnm(5)s(2)U34 oxidoreductase" evidence="10">
    <location>
        <begin position="268"/>
        <end position="674"/>
    </location>
</feature>
<evidence type="ECO:0000259" key="12">
    <source>
        <dbReference type="Pfam" id="PF05430"/>
    </source>
</evidence>
<evidence type="ECO:0000256" key="2">
    <source>
        <dbReference type="ARBA" id="ARBA00022603"/>
    </source>
</evidence>
<dbReference type="Pfam" id="PF05430">
    <property type="entry name" value="Methyltransf_30"/>
    <property type="match status" value="1"/>
</dbReference>
<comment type="caution">
    <text evidence="13">The sequence shown here is derived from an EMBL/GenBank/DDBJ whole genome shotgun (WGS) entry which is preliminary data.</text>
</comment>
<comment type="subcellular location">
    <subcellularLocation>
        <location evidence="10">Cytoplasm</location>
    </subcellularLocation>
</comment>
<keyword evidence="5 10" id="KW-0949">S-adenosyl-L-methionine</keyword>
<evidence type="ECO:0000256" key="1">
    <source>
        <dbReference type="ARBA" id="ARBA00022490"/>
    </source>
</evidence>
<dbReference type="InterPro" id="IPR023032">
    <property type="entry name" value="tRNA_MAMT_biosynth_bifunc_MnmC"/>
</dbReference>
<evidence type="ECO:0000256" key="5">
    <source>
        <dbReference type="ARBA" id="ARBA00022691"/>
    </source>
</evidence>
<dbReference type="EC" id="2.1.1.61" evidence="10"/>
<keyword evidence="6 10" id="KW-0819">tRNA processing</keyword>
<evidence type="ECO:0000256" key="6">
    <source>
        <dbReference type="ARBA" id="ARBA00022694"/>
    </source>
</evidence>
<evidence type="ECO:0000259" key="11">
    <source>
        <dbReference type="Pfam" id="PF01266"/>
    </source>
</evidence>
<accession>A0ABW9G3B5</accession>
<comment type="cofactor">
    <cofactor evidence="10">
        <name>FAD</name>
        <dbReference type="ChEBI" id="CHEBI:57692"/>
    </cofactor>
</comment>
<protein>
    <recommendedName>
        <fullName evidence="10">tRNA 5-methylaminomethyl-2-thiouridine biosynthesis bifunctional protein MnmC</fullName>
        <shortName evidence="10">tRNA mnm(5)s(2)U biosynthesis bifunctional protein</shortName>
    </recommendedName>
    <domain>
        <recommendedName>
            <fullName evidence="10">tRNA (mnm(5)s(2)U34)-methyltransferase</fullName>
            <ecNumber evidence="10">2.1.1.61</ecNumber>
        </recommendedName>
    </domain>
    <domain>
        <recommendedName>
            <fullName evidence="10">FAD-dependent cmnm(5)s(2)U34 oxidoreductase</fullName>
            <ecNumber evidence="10">1.5.-.-</ecNumber>
        </recommendedName>
    </domain>
</protein>
<dbReference type="Pfam" id="PF01266">
    <property type="entry name" value="DAO"/>
    <property type="match status" value="1"/>
</dbReference>
<evidence type="ECO:0000313" key="13">
    <source>
        <dbReference type="EMBL" id="MFM2483700.1"/>
    </source>
</evidence>
<keyword evidence="9 10" id="KW-0511">Multifunctional enzyme</keyword>
<keyword evidence="3 10" id="KW-0285">Flavoprotein</keyword>
<dbReference type="InterPro" id="IPR006076">
    <property type="entry name" value="FAD-dep_OxRdtase"/>
</dbReference>
<evidence type="ECO:0000313" key="14">
    <source>
        <dbReference type="Proteomes" id="UP001629953"/>
    </source>
</evidence>
<dbReference type="NCBIfam" id="NF033855">
    <property type="entry name" value="tRNA_MNMC2"/>
    <property type="match status" value="1"/>
</dbReference>
<dbReference type="Gene3D" id="3.30.9.10">
    <property type="entry name" value="D-Amino Acid Oxidase, subunit A, domain 2"/>
    <property type="match status" value="1"/>
</dbReference>
<evidence type="ECO:0000256" key="4">
    <source>
        <dbReference type="ARBA" id="ARBA00022679"/>
    </source>
</evidence>
<keyword evidence="8 10" id="KW-0560">Oxidoreductase</keyword>
<proteinExistence type="inferred from homology"/>
<keyword evidence="14" id="KW-1185">Reference proteome</keyword>
<feature type="region of interest" description="tRNA (mnm(5)s(2)U34)-methyltransferase" evidence="10">
    <location>
        <begin position="1"/>
        <end position="242"/>
    </location>
</feature>
<dbReference type="NCBIfam" id="NF002481">
    <property type="entry name" value="PRK01747.1-2"/>
    <property type="match status" value="1"/>
</dbReference>